<evidence type="ECO:0000256" key="6">
    <source>
        <dbReference type="ARBA" id="ARBA00022989"/>
    </source>
</evidence>
<evidence type="ECO:0000256" key="8">
    <source>
        <dbReference type="PROSITE-ProRule" id="PRU00282"/>
    </source>
</evidence>
<keyword evidence="6 10" id="KW-1133">Transmembrane helix</keyword>
<name>A0A0L0DPY7_THETB</name>
<dbReference type="SUPFAM" id="SSF52540">
    <property type="entry name" value="P-loop containing nucleoside triphosphate hydrolases"/>
    <property type="match status" value="1"/>
</dbReference>
<dbReference type="InterPro" id="IPR027417">
    <property type="entry name" value="P-loop_NTPase"/>
</dbReference>
<dbReference type="GO" id="GO:0140359">
    <property type="term" value="F:ABC-type transporter activity"/>
    <property type="evidence" value="ECO:0007669"/>
    <property type="project" value="InterPro"/>
</dbReference>
<dbReference type="GO" id="GO:0016887">
    <property type="term" value="F:ATP hydrolysis activity"/>
    <property type="evidence" value="ECO:0007669"/>
    <property type="project" value="InterPro"/>
</dbReference>
<feature type="region of interest" description="Disordered" evidence="9">
    <location>
        <begin position="12"/>
        <end position="40"/>
    </location>
</feature>
<keyword evidence="5" id="KW-0067">ATP-binding</keyword>
<dbReference type="CDD" id="cd03213">
    <property type="entry name" value="ABCG_EPDR"/>
    <property type="match status" value="1"/>
</dbReference>
<organism evidence="12 13">
    <name type="scientific">Thecamonas trahens ATCC 50062</name>
    <dbReference type="NCBI Taxonomy" id="461836"/>
    <lineage>
        <taxon>Eukaryota</taxon>
        <taxon>Apusozoa</taxon>
        <taxon>Apusomonadida</taxon>
        <taxon>Apusomonadidae</taxon>
        <taxon>Thecamonas</taxon>
    </lineage>
</organism>
<evidence type="ECO:0000256" key="10">
    <source>
        <dbReference type="SAM" id="Phobius"/>
    </source>
</evidence>
<evidence type="ECO:0000256" key="3">
    <source>
        <dbReference type="ARBA" id="ARBA00022692"/>
    </source>
</evidence>
<dbReference type="AlphaFoldDB" id="A0A0L0DPY7"/>
<dbReference type="InterPro" id="IPR023395">
    <property type="entry name" value="MCP_dom_sf"/>
</dbReference>
<keyword evidence="7 8" id="KW-0472">Membrane</keyword>
<dbReference type="Pfam" id="PF19055">
    <property type="entry name" value="ABC2_membrane_7"/>
    <property type="match status" value="1"/>
</dbReference>
<feature type="transmembrane region" description="Helical" evidence="10">
    <location>
        <begin position="501"/>
        <end position="519"/>
    </location>
</feature>
<comment type="subcellular location">
    <subcellularLocation>
        <location evidence="1">Membrane</location>
        <topology evidence="1">Multi-pass membrane protein</topology>
    </subcellularLocation>
</comment>
<evidence type="ECO:0000259" key="11">
    <source>
        <dbReference type="PROSITE" id="PS50893"/>
    </source>
</evidence>
<evidence type="ECO:0000256" key="5">
    <source>
        <dbReference type="ARBA" id="ARBA00022840"/>
    </source>
</evidence>
<accession>A0A0L0DPY7</accession>
<feature type="transmembrane region" description="Helical" evidence="10">
    <location>
        <begin position="708"/>
        <end position="729"/>
    </location>
</feature>
<dbReference type="Pfam" id="PF00153">
    <property type="entry name" value="Mito_carr"/>
    <property type="match status" value="3"/>
</dbReference>
<feature type="transmembrane region" description="Helical" evidence="10">
    <location>
        <begin position="421"/>
        <end position="439"/>
    </location>
</feature>
<dbReference type="Proteomes" id="UP000054408">
    <property type="component" value="Unassembled WGS sequence"/>
</dbReference>
<feature type="transmembrane region" description="Helical" evidence="10">
    <location>
        <begin position="558"/>
        <end position="579"/>
    </location>
</feature>
<dbReference type="PANTHER" id="PTHR48041">
    <property type="entry name" value="ABC TRANSPORTER G FAMILY MEMBER 28"/>
    <property type="match status" value="1"/>
</dbReference>
<evidence type="ECO:0000313" key="12">
    <source>
        <dbReference type="EMBL" id="KNC54061.1"/>
    </source>
</evidence>
<dbReference type="GO" id="GO:0005886">
    <property type="term" value="C:plasma membrane"/>
    <property type="evidence" value="ECO:0007669"/>
    <property type="project" value="TreeGrafter"/>
</dbReference>
<dbReference type="InterPro" id="IPR003439">
    <property type="entry name" value="ABC_transporter-like_ATP-bd"/>
</dbReference>
<dbReference type="GeneID" id="25568125"/>
<dbReference type="GO" id="GO:0005524">
    <property type="term" value="F:ATP binding"/>
    <property type="evidence" value="ECO:0007669"/>
    <property type="project" value="UniProtKB-KW"/>
</dbReference>
<dbReference type="PROSITE" id="PS50893">
    <property type="entry name" value="ABC_TRANSPORTER_2"/>
    <property type="match status" value="1"/>
</dbReference>
<dbReference type="InterPro" id="IPR013525">
    <property type="entry name" value="ABC2_TM"/>
</dbReference>
<gene>
    <name evidence="12" type="ORF">AMSG_09726</name>
</gene>
<proteinExistence type="predicted"/>
<keyword evidence="2" id="KW-0813">Transport</keyword>
<evidence type="ECO:0000256" key="4">
    <source>
        <dbReference type="ARBA" id="ARBA00022741"/>
    </source>
</evidence>
<feature type="region of interest" description="Disordered" evidence="9">
    <location>
        <begin position="367"/>
        <end position="388"/>
    </location>
</feature>
<dbReference type="Pfam" id="PF01061">
    <property type="entry name" value="ABC2_membrane"/>
    <property type="match status" value="1"/>
</dbReference>
<protein>
    <submittedName>
        <fullName evidence="12">ABC transporter G family member 14</fullName>
    </submittedName>
</protein>
<dbReference type="EMBL" id="GL349485">
    <property type="protein sequence ID" value="KNC54061.1"/>
    <property type="molecule type" value="Genomic_DNA"/>
</dbReference>
<dbReference type="InterPro" id="IPR018108">
    <property type="entry name" value="MCP_transmembrane"/>
</dbReference>
<reference evidence="12 13" key="1">
    <citation type="submission" date="2010-05" db="EMBL/GenBank/DDBJ databases">
        <title>The Genome Sequence of Thecamonas trahens ATCC 50062.</title>
        <authorList>
            <consortium name="The Broad Institute Genome Sequencing Platform"/>
            <person name="Russ C."/>
            <person name="Cuomo C."/>
            <person name="Shea T."/>
            <person name="Young S.K."/>
            <person name="Zeng Q."/>
            <person name="Koehrsen M."/>
            <person name="Haas B."/>
            <person name="Borodovsky M."/>
            <person name="Guigo R."/>
            <person name="Alvarado L."/>
            <person name="Berlin A."/>
            <person name="Bochicchio J."/>
            <person name="Borenstein D."/>
            <person name="Chapman S."/>
            <person name="Chen Z."/>
            <person name="Freedman E."/>
            <person name="Gellesch M."/>
            <person name="Goldberg J."/>
            <person name="Griggs A."/>
            <person name="Gujja S."/>
            <person name="Heilman E."/>
            <person name="Heiman D."/>
            <person name="Hepburn T."/>
            <person name="Howarth C."/>
            <person name="Jen D."/>
            <person name="Larson L."/>
            <person name="Mehta T."/>
            <person name="Park D."/>
            <person name="Pearson M."/>
            <person name="Roberts A."/>
            <person name="Saif S."/>
            <person name="Shenoy N."/>
            <person name="Sisk P."/>
            <person name="Stolte C."/>
            <person name="Sykes S."/>
            <person name="Thomson T."/>
            <person name="Walk T."/>
            <person name="White J."/>
            <person name="Yandava C."/>
            <person name="Burger G."/>
            <person name="Gray M.W."/>
            <person name="Holland P.W.H."/>
            <person name="King N."/>
            <person name="Lang F.B.F."/>
            <person name="Roger A.J."/>
            <person name="Ruiz-Trillo I."/>
            <person name="Lander E."/>
            <person name="Nusbaum C."/>
        </authorList>
    </citation>
    <scope>NUCLEOTIDE SEQUENCE [LARGE SCALE GENOMIC DNA]</scope>
    <source>
        <strain evidence="12 13">ATCC 50062</strain>
    </source>
</reference>
<feature type="transmembrane region" description="Helical" evidence="10">
    <location>
        <begin position="676"/>
        <end position="701"/>
    </location>
</feature>
<feature type="repeat" description="Solcar" evidence="8">
    <location>
        <begin position="896"/>
        <end position="978"/>
    </location>
</feature>
<dbReference type="InterPro" id="IPR050352">
    <property type="entry name" value="ABCG_transporters"/>
</dbReference>
<dbReference type="STRING" id="461836.A0A0L0DPY7"/>
<dbReference type="Gene3D" id="3.40.50.300">
    <property type="entry name" value="P-loop containing nucleotide triphosphate hydrolases"/>
    <property type="match status" value="1"/>
</dbReference>
<feature type="transmembrane region" description="Helical" evidence="10">
    <location>
        <begin position="451"/>
        <end position="473"/>
    </location>
</feature>
<evidence type="ECO:0000256" key="2">
    <source>
        <dbReference type="ARBA" id="ARBA00022448"/>
    </source>
</evidence>
<dbReference type="OrthoDB" id="66620at2759"/>
<feature type="domain" description="ABC transporter" evidence="11">
    <location>
        <begin position="83"/>
        <end position="330"/>
    </location>
</feature>
<dbReference type="PROSITE" id="PS50920">
    <property type="entry name" value="SOLCAR"/>
    <property type="match status" value="3"/>
</dbReference>
<evidence type="ECO:0000256" key="9">
    <source>
        <dbReference type="SAM" id="MobiDB-lite"/>
    </source>
</evidence>
<feature type="repeat" description="Solcar" evidence="8">
    <location>
        <begin position="709"/>
        <end position="792"/>
    </location>
</feature>
<dbReference type="eggNOG" id="KOG0061">
    <property type="taxonomic scope" value="Eukaryota"/>
</dbReference>
<sequence length="985" mass="105892">MGDDEYYYSEYYSESSASQERGRRSRKRSAKAVRSGQTRQVGHVTVEMDRGSDKVAAMLAALETTEAELDTSHLEPCAMPMALEFSDVRYSVDLGGGASKEILHGVSGAVYPGQVLAILGPSGAGKTTLLKVLAQRLVTGKSSGSVTVNGAPIDDKAKRSIGYVLQEDHLLTELTVQETLEFAALIRLPREMPKAEKLARVKRVIKAFGLEHASKTKIGGVNFGGFTPGVSGGEKKRTSIANEMLFDPSLLFLDEPTSGLDSSTALKILKELRVLASSGRTVVTTIHQPSSQIFSAFDLVALMAGGELAYFGPAKRVVEYFTSIGLRPPAHFNPADFMLEVVSSPIVADDYNFGEEFAKQMVKYRPERPTELPNAPVAAPGTTPRQPGSRKFEASFLTQVQLLTLRAFRQERGDIFTKLKTFQYAAITIITSVLWYNIAYNASTINDRVGLMFFILLYLSFESLFHTLIMFPAERPVFSKERQAGAYTTLAYVIGKSLADIPVSLTFPTVIASVVYWMTGLRPDFFAFLTYLIILWVQVMSAQSLGLLIGAVMTLKKALVTVGVVLLGMVLTAGFYVSTDSLGSWIRWIRYVSVFLYGFQAMLLNEIKGEAYPCFTSDDIPYSECPVTESQIRDFYGIDMSIASNIFISLAIALVGRFAAYYGLVLNQRAMAVSGGIGLGGIGSGGIGSGGIGSGGIGLVGSCAGVRYSYLVTGALSAGWASLLLQPLLQPLDVIKTRVQQGARVSAMEAARSVVRDAGSARGLWRGTGATLARAMPGAGLYFFALHNLTRAWPPPDDASGPWAALHATALASGARTGVAVVLNPLALVKTRIESSLYPEYTSTVSGLRALMRAHPVRAFSIGLPASLARDVPFSGIYYGVYSQLRSLTTVDGERPAFVHALGLGLAAATAAVVVTHPQDVVRTRAHLGQSSREFFVGGGLSLSQRVAALFRGVAPRISRKILLSAIAWASFERIEAAVDAVFAG</sequence>
<evidence type="ECO:0000256" key="7">
    <source>
        <dbReference type="ARBA" id="ARBA00023136"/>
    </source>
</evidence>
<feature type="transmembrane region" description="Helical" evidence="10">
    <location>
        <begin position="642"/>
        <end position="664"/>
    </location>
</feature>
<dbReference type="SUPFAM" id="SSF103506">
    <property type="entry name" value="Mitochondrial carrier"/>
    <property type="match status" value="1"/>
</dbReference>
<keyword evidence="13" id="KW-1185">Reference proteome</keyword>
<dbReference type="eggNOG" id="KOG0766">
    <property type="taxonomic scope" value="Eukaryota"/>
</dbReference>
<dbReference type="RefSeq" id="XP_013754070.1">
    <property type="nucleotide sequence ID" value="XM_013898616.1"/>
</dbReference>
<feature type="transmembrane region" description="Helical" evidence="10">
    <location>
        <begin position="525"/>
        <end position="551"/>
    </location>
</feature>
<dbReference type="SMART" id="SM00382">
    <property type="entry name" value="AAA"/>
    <property type="match status" value="1"/>
</dbReference>
<evidence type="ECO:0000256" key="1">
    <source>
        <dbReference type="ARBA" id="ARBA00004141"/>
    </source>
</evidence>
<evidence type="ECO:0000313" key="13">
    <source>
        <dbReference type="Proteomes" id="UP000054408"/>
    </source>
</evidence>
<dbReference type="PANTHER" id="PTHR48041:SF63">
    <property type="entry name" value="EARLY GENE AT 23, ISOFORM C"/>
    <property type="match status" value="1"/>
</dbReference>
<dbReference type="InterPro" id="IPR003593">
    <property type="entry name" value="AAA+_ATPase"/>
</dbReference>
<dbReference type="Pfam" id="PF00005">
    <property type="entry name" value="ABC_tran"/>
    <property type="match status" value="1"/>
</dbReference>
<keyword evidence="3 8" id="KW-0812">Transmembrane</keyword>
<keyword evidence="4" id="KW-0547">Nucleotide-binding</keyword>
<dbReference type="InterPro" id="IPR043926">
    <property type="entry name" value="ABCG_dom"/>
</dbReference>
<feature type="repeat" description="Solcar" evidence="8">
    <location>
        <begin position="808"/>
        <end position="888"/>
    </location>
</feature>
<dbReference type="Gene3D" id="1.50.40.10">
    <property type="entry name" value="Mitochondrial carrier domain"/>
    <property type="match status" value="1"/>
</dbReference>